<proteinExistence type="predicted"/>
<dbReference type="PANTHER" id="PTHR33204">
    <property type="entry name" value="TRANSCRIPTIONAL REGULATOR, MARR FAMILY"/>
    <property type="match status" value="1"/>
</dbReference>
<keyword evidence="3" id="KW-0804">Transcription</keyword>
<accession>A0A4S3TJ94</accession>
<dbReference type="GO" id="GO:0003677">
    <property type="term" value="F:DNA binding"/>
    <property type="evidence" value="ECO:0007669"/>
    <property type="project" value="UniProtKB-KW"/>
</dbReference>
<dbReference type="InterPro" id="IPR011006">
    <property type="entry name" value="CheY-like_superfamily"/>
</dbReference>
<dbReference type="AlphaFoldDB" id="A0A4S3TJ94"/>
<dbReference type="SUPFAM" id="SSF52172">
    <property type="entry name" value="CheY-like"/>
    <property type="match status" value="1"/>
</dbReference>
<dbReference type="PROSITE" id="PS51118">
    <property type="entry name" value="HTH_HXLR"/>
    <property type="match status" value="1"/>
</dbReference>
<evidence type="ECO:0000256" key="3">
    <source>
        <dbReference type="ARBA" id="ARBA00023163"/>
    </source>
</evidence>
<dbReference type="InterPro" id="IPR036388">
    <property type="entry name" value="WH-like_DNA-bd_sf"/>
</dbReference>
<keyword evidence="2" id="KW-0238">DNA-binding</keyword>
<name>A0A4S3TJ94_9EURY</name>
<dbReference type="OrthoDB" id="10490at2157"/>
<gene>
    <name evidence="5" type="ORF">D8Y22_14660</name>
</gene>
<dbReference type="InterPro" id="IPR036390">
    <property type="entry name" value="WH_DNA-bd_sf"/>
</dbReference>
<evidence type="ECO:0000256" key="2">
    <source>
        <dbReference type="ARBA" id="ARBA00023125"/>
    </source>
</evidence>
<evidence type="ECO:0000256" key="1">
    <source>
        <dbReference type="ARBA" id="ARBA00023015"/>
    </source>
</evidence>
<organism evidence="5 6">
    <name type="scientific">Salinadaptatus halalkaliphilus</name>
    <dbReference type="NCBI Taxonomy" id="2419781"/>
    <lineage>
        <taxon>Archaea</taxon>
        <taxon>Methanobacteriati</taxon>
        <taxon>Methanobacteriota</taxon>
        <taxon>Stenosarchaea group</taxon>
        <taxon>Halobacteria</taxon>
        <taxon>Halobacteriales</taxon>
        <taxon>Natrialbaceae</taxon>
        <taxon>Salinadaptatus</taxon>
    </lineage>
</organism>
<evidence type="ECO:0000259" key="4">
    <source>
        <dbReference type="PROSITE" id="PS51118"/>
    </source>
</evidence>
<keyword evidence="1" id="KW-0805">Transcription regulation</keyword>
<dbReference type="Gene3D" id="1.10.10.10">
    <property type="entry name" value="Winged helix-like DNA-binding domain superfamily/Winged helix DNA-binding domain"/>
    <property type="match status" value="1"/>
</dbReference>
<dbReference type="RefSeq" id="WP_141465434.1">
    <property type="nucleotide sequence ID" value="NZ_RBZW01000042.1"/>
</dbReference>
<keyword evidence="6" id="KW-1185">Reference proteome</keyword>
<sequence>MTDSETDVPATARTALEALSLLSNKWHPVIVVTLSHHGPLGFNELLEAIPDVSSKVLTDALEALSDAGLVERSVESESPLRVNYELTAAGADMQPVFDALGEWGTRHLETATPTVLLVDRDRRITEMYSDWLAGRYAVRRAHSADAFDAKLDDAVDVVVLDDGFPGATPSDVTSSVGSCRTVLLVDSRPDLDLLESDCDDVHRKPIVRETALQTIDEQLKRQGESPAVREQRAIAAKLSLLETVANRTRLEESDAYAELRSKLDDAATPLEDT</sequence>
<evidence type="ECO:0000313" key="6">
    <source>
        <dbReference type="Proteomes" id="UP000318864"/>
    </source>
</evidence>
<dbReference type="InterPro" id="IPR002577">
    <property type="entry name" value="HTH_HxlR"/>
</dbReference>
<feature type="domain" description="HTH hxlR-type" evidence="4">
    <location>
        <begin position="8"/>
        <end position="112"/>
    </location>
</feature>
<comment type="caution">
    <text evidence="5">The sequence shown here is derived from an EMBL/GenBank/DDBJ whole genome shotgun (WGS) entry which is preliminary data.</text>
</comment>
<dbReference type="Proteomes" id="UP000318864">
    <property type="component" value="Unassembled WGS sequence"/>
</dbReference>
<dbReference type="SUPFAM" id="SSF46785">
    <property type="entry name" value="Winged helix' DNA-binding domain"/>
    <property type="match status" value="1"/>
</dbReference>
<dbReference type="Pfam" id="PF01638">
    <property type="entry name" value="HxlR"/>
    <property type="match status" value="1"/>
</dbReference>
<dbReference type="PANTHER" id="PTHR33204:SF18">
    <property type="entry name" value="TRANSCRIPTIONAL REGULATORY PROTEIN"/>
    <property type="match status" value="1"/>
</dbReference>
<dbReference type="Gene3D" id="3.40.50.2300">
    <property type="match status" value="1"/>
</dbReference>
<dbReference type="EMBL" id="RBZW01000042">
    <property type="protein sequence ID" value="THE64149.1"/>
    <property type="molecule type" value="Genomic_DNA"/>
</dbReference>
<evidence type="ECO:0000313" key="5">
    <source>
        <dbReference type="EMBL" id="THE64149.1"/>
    </source>
</evidence>
<protein>
    <submittedName>
        <fullName evidence="5">HoxA-like transcriptional regulator</fullName>
    </submittedName>
</protein>
<reference evidence="5 6" key="1">
    <citation type="submission" date="2018-10" db="EMBL/GenBank/DDBJ databases">
        <title>Natronolimnobius sp. XQ-INN 246 isolated from Inner Mongolia Autonomous Region of China.</title>
        <authorList>
            <person name="Xue Q."/>
        </authorList>
    </citation>
    <scope>NUCLEOTIDE SEQUENCE [LARGE SCALE GENOMIC DNA]</scope>
    <source>
        <strain evidence="5 6">XQ-INN 246</strain>
    </source>
</reference>